<reference evidence="3 4" key="1">
    <citation type="submission" date="2024-07" db="EMBL/GenBank/DDBJ databases">
        <title>Uliginosibacterium paludis KCTC:42655.</title>
        <authorList>
            <person name="Kim M.K."/>
        </authorList>
    </citation>
    <scope>NUCLEOTIDE SEQUENCE [LARGE SCALE GENOMIC DNA]</scope>
    <source>
        <strain evidence="3 4">KCTC 42655</strain>
    </source>
</reference>
<dbReference type="Pfam" id="PF00496">
    <property type="entry name" value="SBP_bac_5"/>
    <property type="match status" value="1"/>
</dbReference>
<evidence type="ECO:0000313" key="4">
    <source>
        <dbReference type="Proteomes" id="UP001548590"/>
    </source>
</evidence>
<evidence type="ECO:0000259" key="2">
    <source>
        <dbReference type="Pfam" id="PF00496"/>
    </source>
</evidence>
<proteinExistence type="predicted"/>
<feature type="domain" description="Solute-binding protein family 5" evidence="2">
    <location>
        <begin position="75"/>
        <end position="431"/>
    </location>
</feature>
<dbReference type="RefSeq" id="WP_345928790.1">
    <property type="nucleotide sequence ID" value="NZ_JBDIVF010000007.1"/>
</dbReference>
<feature type="chain" id="PRO_5045767754" evidence="1">
    <location>
        <begin position="32"/>
        <end position="519"/>
    </location>
</feature>
<dbReference type="InterPro" id="IPR006311">
    <property type="entry name" value="TAT_signal"/>
</dbReference>
<accession>A0ABV2CT67</accession>
<name>A0ABV2CT67_9RHOO</name>
<dbReference type="PANTHER" id="PTHR30290">
    <property type="entry name" value="PERIPLASMIC BINDING COMPONENT OF ABC TRANSPORTER"/>
    <property type="match status" value="1"/>
</dbReference>
<gene>
    <name evidence="3" type="ORF">ABVT11_14765</name>
</gene>
<evidence type="ECO:0000256" key="1">
    <source>
        <dbReference type="SAM" id="SignalP"/>
    </source>
</evidence>
<dbReference type="Gene3D" id="3.40.190.10">
    <property type="entry name" value="Periplasmic binding protein-like II"/>
    <property type="match status" value="1"/>
</dbReference>
<dbReference type="Proteomes" id="UP001548590">
    <property type="component" value="Unassembled WGS sequence"/>
</dbReference>
<dbReference type="InterPro" id="IPR000914">
    <property type="entry name" value="SBP_5_dom"/>
</dbReference>
<dbReference type="InterPro" id="IPR039424">
    <property type="entry name" value="SBP_5"/>
</dbReference>
<evidence type="ECO:0000313" key="3">
    <source>
        <dbReference type="EMBL" id="MET1491099.1"/>
    </source>
</evidence>
<protein>
    <submittedName>
        <fullName evidence="3">ABC transporter substrate-binding protein</fullName>
    </submittedName>
</protein>
<sequence>MNQTPPNPARRRLLNATGMAALAAASGRLLAQTTPRPLLIVSSWEISGLSPAASGYIFTRLQVTETLLGSRDDGTPEPALAGRWQVSADGLEWRFELRPGARFHDGSPVSAQAVLHSLERVRTPPGLLATVPIRSMDAPDGKTLRIRLRSPFVLLGSVLAHSSTMILAPASFDAKGTVREVIGSGPYRVAKLEAPHQVETRVSEYYDSPRPAIGAVRYMAAGRAETRALMAESGQADLAWNLDPASITRLRSRNAVGISSVTLPRTLAVSLNAGIPGLSDVRVRRALSLSIDRAGISRALLREQDLAATQLMPPTLAGWHEPSLPPLTRDPATAARLMREAGWTASPAGWRDAKGQLLELRLQTFPDRPELPVLAAALQAQWREAGFAVKVSIGNSGDIPLAHRDGSLQMGLAARNYAMLPDPTGTLAQDFAPNGGDWGPAGWSSPIVSDALQKLLRGGLTPDEQRAERRRILLALQQELPVIPVCWVRAHVAVNRRLEGVRLDPLERSFRLTEMRWKA</sequence>
<feature type="signal peptide" evidence="1">
    <location>
        <begin position="1"/>
        <end position="31"/>
    </location>
</feature>
<comment type="caution">
    <text evidence="3">The sequence shown here is derived from an EMBL/GenBank/DDBJ whole genome shotgun (WGS) entry which is preliminary data.</text>
</comment>
<keyword evidence="1" id="KW-0732">Signal</keyword>
<dbReference type="Gene3D" id="3.10.105.10">
    <property type="entry name" value="Dipeptide-binding Protein, Domain 3"/>
    <property type="match status" value="1"/>
</dbReference>
<keyword evidence="4" id="KW-1185">Reference proteome</keyword>
<dbReference type="InterPro" id="IPR030678">
    <property type="entry name" value="Peptide/Ni-bd"/>
</dbReference>
<dbReference type="SUPFAM" id="SSF53850">
    <property type="entry name" value="Periplasmic binding protein-like II"/>
    <property type="match status" value="1"/>
</dbReference>
<dbReference type="PIRSF" id="PIRSF002741">
    <property type="entry name" value="MppA"/>
    <property type="match status" value="1"/>
</dbReference>
<organism evidence="3 4">
    <name type="scientific">Uliginosibacterium paludis</name>
    <dbReference type="NCBI Taxonomy" id="1615952"/>
    <lineage>
        <taxon>Bacteria</taxon>
        <taxon>Pseudomonadati</taxon>
        <taxon>Pseudomonadota</taxon>
        <taxon>Betaproteobacteria</taxon>
        <taxon>Rhodocyclales</taxon>
        <taxon>Zoogloeaceae</taxon>
        <taxon>Uliginosibacterium</taxon>
    </lineage>
</organism>
<dbReference type="PROSITE" id="PS51318">
    <property type="entry name" value="TAT"/>
    <property type="match status" value="1"/>
</dbReference>
<dbReference type="EMBL" id="JBEWLZ010000009">
    <property type="protein sequence ID" value="MET1491099.1"/>
    <property type="molecule type" value="Genomic_DNA"/>
</dbReference>
<dbReference type="PANTHER" id="PTHR30290:SF83">
    <property type="entry name" value="ABC TRANSPORTER SUBSTRATE-BINDING PROTEIN"/>
    <property type="match status" value="1"/>
</dbReference>
<dbReference type="CDD" id="cd08490">
    <property type="entry name" value="PBP2_NikA_DppA_OppA_like_3"/>
    <property type="match status" value="1"/>
</dbReference>